<organism evidence="4 5">
    <name type="scientific">Duganella aceris</name>
    <dbReference type="NCBI Taxonomy" id="2703883"/>
    <lineage>
        <taxon>Bacteria</taxon>
        <taxon>Pseudomonadati</taxon>
        <taxon>Pseudomonadota</taxon>
        <taxon>Betaproteobacteria</taxon>
        <taxon>Burkholderiales</taxon>
        <taxon>Oxalobacteraceae</taxon>
        <taxon>Telluria group</taxon>
        <taxon>Duganella</taxon>
    </lineage>
</organism>
<sequence length="296" mass="31807">MMRAALAAVATVATMAAMLCLAVPAAAQVKPPAVAAQATESRFAMVQMADGRLLAPDIARIVNHGELVVSMLSSDNPPFFSVNKKGELVGTDVDLAKLIAKELGVPVRFDRSAKTFDAVAEVVAAGQADLGISRLARTLKRGQMVHFSSTYMRLGHALLINRIRFAELAGDRPLAQVVRNFTGTIGVIANSSWVEFGRRNFPNAQLVAFPTWAEVVNAAKTGQVVAAYRDEMEVLQYVNNDPSLALTLRTVTFNDLESPLSAMVGVRDLTLLSFVNEVIAQRADKPTVSSVLKSIK</sequence>
<feature type="signal peptide" evidence="2">
    <location>
        <begin position="1"/>
        <end position="27"/>
    </location>
</feature>
<evidence type="ECO:0000256" key="1">
    <source>
        <dbReference type="ARBA" id="ARBA00022729"/>
    </source>
</evidence>
<dbReference type="PANTHER" id="PTHR35936:SF19">
    <property type="entry name" value="AMINO-ACID-BINDING PROTEIN YXEM-RELATED"/>
    <property type="match status" value="1"/>
</dbReference>
<name>A0ABX0FN64_9BURK</name>
<evidence type="ECO:0000259" key="3">
    <source>
        <dbReference type="SMART" id="SM00062"/>
    </source>
</evidence>
<dbReference type="Gene3D" id="3.40.190.10">
    <property type="entry name" value="Periplasmic binding protein-like II"/>
    <property type="match status" value="2"/>
</dbReference>
<feature type="domain" description="Solute-binding protein family 3/N-terminal" evidence="3">
    <location>
        <begin position="66"/>
        <end position="291"/>
    </location>
</feature>
<evidence type="ECO:0000313" key="4">
    <source>
        <dbReference type="EMBL" id="NGZ86031.1"/>
    </source>
</evidence>
<dbReference type="EMBL" id="JAADJT010000007">
    <property type="protein sequence ID" value="NGZ86031.1"/>
    <property type="molecule type" value="Genomic_DNA"/>
</dbReference>
<dbReference type="Proteomes" id="UP000666369">
    <property type="component" value="Unassembled WGS sequence"/>
</dbReference>
<gene>
    <name evidence="4" type="ORF">GW587_17430</name>
</gene>
<dbReference type="CDD" id="cd13530">
    <property type="entry name" value="PBP2_peptides_like"/>
    <property type="match status" value="1"/>
</dbReference>
<protein>
    <submittedName>
        <fullName evidence="4">Amino acid ABC transporter substrate-binding protein</fullName>
    </submittedName>
</protein>
<proteinExistence type="predicted"/>
<comment type="caution">
    <text evidence="4">The sequence shown here is derived from an EMBL/GenBank/DDBJ whole genome shotgun (WGS) entry which is preliminary data.</text>
</comment>
<dbReference type="Pfam" id="PF00497">
    <property type="entry name" value="SBP_bac_3"/>
    <property type="match status" value="1"/>
</dbReference>
<evidence type="ECO:0000313" key="5">
    <source>
        <dbReference type="Proteomes" id="UP000666369"/>
    </source>
</evidence>
<dbReference type="InterPro" id="IPR001638">
    <property type="entry name" value="Solute-binding_3/MltF_N"/>
</dbReference>
<keyword evidence="5" id="KW-1185">Reference proteome</keyword>
<dbReference type="PANTHER" id="PTHR35936">
    <property type="entry name" value="MEMBRANE-BOUND LYTIC MUREIN TRANSGLYCOSYLASE F"/>
    <property type="match status" value="1"/>
</dbReference>
<accession>A0ABX0FN64</accession>
<dbReference type="RefSeq" id="WP_166105553.1">
    <property type="nucleotide sequence ID" value="NZ_JAADJT010000007.1"/>
</dbReference>
<reference evidence="5" key="1">
    <citation type="submission" date="2023-07" db="EMBL/GenBank/DDBJ databases">
        <title>Duganella aceri sp. nov., isolated from tree sap.</title>
        <authorList>
            <person name="Kim I.S."/>
        </authorList>
    </citation>
    <scope>NUCLEOTIDE SEQUENCE [LARGE SCALE GENOMIC DNA]</scope>
    <source>
        <strain evidence="5">SAP-35</strain>
    </source>
</reference>
<dbReference type="SMART" id="SM00062">
    <property type="entry name" value="PBPb"/>
    <property type="match status" value="1"/>
</dbReference>
<feature type="chain" id="PRO_5047504441" evidence="2">
    <location>
        <begin position="28"/>
        <end position="296"/>
    </location>
</feature>
<dbReference type="SUPFAM" id="SSF53850">
    <property type="entry name" value="Periplasmic binding protein-like II"/>
    <property type="match status" value="1"/>
</dbReference>
<keyword evidence="1 2" id="KW-0732">Signal</keyword>
<evidence type="ECO:0000256" key="2">
    <source>
        <dbReference type="SAM" id="SignalP"/>
    </source>
</evidence>